<dbReference type="VEuPathDB" id="TriTrypDB:Tc_MARK_5768"/>
<dbReference type="VEuPathDB" id="TriTrypDB:C4B63_26g191"/>
<dbReference type="VEuPathDB" id="TriTrypDB:TcCL_ESM04777"/>
<gene>
    <name evidence="1" type="ORF">C4B63_26g191</name>
</gene>
<dbReference type="VEuPathDB" id="TriTrypDB:TcCLB.508277.30"/>
<dbReference type="VEuPathDB" id="TriTrypDB:ECC02_004694"/>
<sequence>MTKIKKEERTYQEKSLNRLQWLIQRSKVGFKGNPCPFEPTKTQKSVALAKKRAADQFAGDTEFLPFCHGVPSLSEDASPTEHLRGVDNSRFERRVDIQELNYHYQRMDKSIGRPEIESALCWDLKGKAADVQAARKSCPTHSDVSPHALEKNSVAKGFSNPYLATLSRAERAAIFRADILAHPKFTRQSREYRAGDAWYSGTQLEGPLHVKASKPSVPSTRNCLRMRAGWN</sequence>
<evidence type="ECO:0000313" key="2">
    <source>
        <dbReference type="Proteomes" id="UP000246121"/>
    </source>
</evidence>
<organism evidence="1 2">
    <name type="scientific">Trypanosoma cruzi</name>
    <dbReference type="NCBI Taxonomy" id="5693"/>
    <lineage>
        <taxon>Eukaryota</taxon>
        <taxon>Discoba</taxon>
        <taxon>Euglenozoa</taxon>
        <taxon>Kinetoplastea</taxon>
        <taxon>Metakinetoplastina</taxon>
        <taxon>Trypanosomatida</taxon>
        <taxon>Trypanosomatidae</taxon>
        <taxon>Trypanosoma</taxon>
        <taxon>Schizotrypanum</taxon>
    </lineage>
</organism>
<dbReference type="VEuPathDB" id="TriTrypDB:TcCLB.509941.140"/>
<dbReference type="VEuPathDB" id="TriTrypDB:TCSYLVIO_007020"/>
<dbReference type="EMBL" id="PRFA01000026">
    <property type="protein sequence ID" value="PWU94516.1"/>
    <property type="molecule type" value="Genomic_DNA"/>
</dbReference>
<dbReference type="VEuPathDB" id="TriTrypDB:C3747_159g62"/>
<reference evidence="1 2" key="1">
    <citation type="journal article" date="2018" name="Microb. Genom.">
        <title>Expanding an expanded genome: long-read sequencing of Trypanosoma cruzi.</title>
        <authorList>
            <person name="Berna L."/>
            <person name="Rodriguez M."/>
            <person name="Chiribao M.L."/>
            <person name="Parodi-Talice A."/>
            <person name="Pita S."/>
            <person name="Rijo G."/>
            <person name="Alvarez-Valin F."/>
            <person name="Robello C."/>
        </authorList>
    </citation>
    <scope>NUCLEOTIDE SEQUENCE [LARGE SCALE GENOMIC DNA]</scope>
    <source>
        <strain evidence="1 2">Dm28c</strain>
    </source>
</reference>
<dbReference type="AlphaFoldDB" id="A0A2V2VFW9"/>
<dbReference type="VEuPathDB" id="TriTrypDB:TcG_08972"/>
<dbReference type="VEuPathDB" id="TriTrypDB:TcBrA4_0119480"/>
<dbReference type="Proteomes" id="UP000246121">
    <property type="component" value="Unassembled WGS sequence"/>
</dbReference>
<evidence type="ECO:0000313" key="1">
    <source>
        <dbReference type="EMBL" id="PWU94516.1"/>
    </source>
</evidence>
<protein>
    <submittedName>
        <fullName evidence="1">Uncharacterized protein</fullName>
    </submittedName>
</protein>
<accession>A0A2V2VFW9</accession>
<proteinExistence type="predicted"/>
<comment type="caution">
    <text evidence="1">The sequence shown here is derived from an EMBL/GenBank/DDBJ whole genome shotgun (WGS) entry which is preliminary data.</text>
</comment>
<dbReference type="VEuPathDB" id="TriTrypDB:BCY84_02107"/>
<name>A0A2V2VFW9_TRYCR</name>